<dbReference type="PRINTS" id="PR00507">
    <property type="entry name" value="N12N6MTFRASE"/>
</dbReference>
<feature type="domain" description="Type II methyltransferase M.TaqI-like" evidence="8">
    <location>
        <begin position="15"/>
        <end position="190"/>
    </location>
</feature>
<keyword evidence="3" id="KW-0808">Transferase</keyword>
<dbReference type="RefSeq" id="WP_008801133.1">
    <property type="nucleotide sequence ID" value="NZ_KQ956514.1"/>
</dbReference>
<evidence type="ECO:0000256" key="7">
    <source>
        <dbReference type="ARBA" id="ARBA00047942"/>
    </source>
</evidence>
<dbReference type="Pfam" id="PF12950">
    <property type="entry name" value="TaqI_C"/>
    <property type="match status" value="1"/>
</dbReference>
<name>A0A133NJU2_9FUSO</name>
<keyword evidence="6" id="KW-0238">DNA-binding</keyword>
<keyword evidence="11" id="KW-1185">Reference proteome</keyword>
<evidence type="ECO:0000256" key="2">
    <source>
        <dbReference type="ARBA" id="ARBA00022603"/>
    </source>
</evidence>
<organism evidence="10 11">
    <name type="scientific">Fusobacterium equinum</name>
    <dbReference type="NCBI Taxonomy" id="134605"/>
    <lineage>
        <taxon>Bacteria</taxon>
        <taxon>Fusobacteriati</taxon>
        <taxon>Fusobacteriota</taxon>
        <taxon>Fusobacteriia</taxon>
        <taxon>Fusobacteriales</taxon>
        <taxon>Fusobacteriaceae</taxon>
        <taxon>Fusobacterium</taxon>
    </lineage>
</organism>
<dbReference type="CDD" id="cd02440">
    <property type="entry name" value="AdoMet_MTases"/>
    <property type="match status" value="1"/>
</dbReference>
<sequence>MGKKHYVIYTPIQESKQIAKLAFTYAPPKVKWKLADLSCGNGNLLVSFAGYMKEQNRMIPIQYYGYDIDEKAIIEARNRLLNENCYFSCEDSLFLGKEKKFDIILGNPPYLGEKNHKEIFDDLKKTEFGKKYYEGKMDYLYFFIEKAIDLLEEEGILVYLTTDYWLVADGAKTLRRILKKEGEFLYFQDYNTSLFEGALGQHNLLFIWRKGKKGSQVLVQEKEIKFYIEQEELYAENGNIYLWQPKIKKQLQAIKEKANYRLGDLLDIKQGIVSGCDKAFVLNHYEEELKEYLKPFYKNKDIFSYSLEKQEEFWILYLNEKREWNDILEKYLSPYREKLAARREVRLGKIAWWNLQWAREEKIFTQAKILGRQRCKGNWFAYSEEDVYGSADIYYFLPKYEDLDLFYILAYLNSSLFSFWYSHCGKKKGNLLEFYSKPLMEVPIYYPENLSERREVSNLAKLQIQKYSIERQQKIDNYFKF</sequence>
<dbReference type="SUPFAM" id="SSF53335">
    <property type="entry name" value="S-adenosyl-L-methionine-dependent methyltransferases"/>
    <property type="match status" value="1"/>
</dbReference>
<evidence type="ECO:0000313" key="10">
    <source>
        <dbReference type="EMBL" id="KXA16562.1"/>
    </source>
</evidence>
<dbReference type="Proteomes" id="UP000070617">
    <property type="component" value="Unassembled WGS sequence"/>
</dbReference>
<dbReference type="PROSITE" id="PS00092">
    <property type="entry name" value="N6_MTASE"/>
    <property type="match status" value="1"/>
</dbReference>
<dbReference type="PATRIC" id="fig|134605.3.peg.331"/>
<dbReference type="PANTHER" id="PTHR33841">
    <property type="entry name" value="DNA METHYLTRANSFERASE YEEA-RELATED"/>
    <property type="match status" value="1"/>
</dbReference>
<dbReference type="STRING" id="134605.HMPREF3206_00330"/>
<evidence type="ECO:0000256" key="4">
    <source>
        <dbReference type="ARBA" id="ARBA00022691"/>
    </source>
</evidence>
<dbReference type="GO" id="GO:0009007">
    <property type="term" value="F:site-specific DNA-methyltransferase (adenine-specific) activity"/>
    <property type="evidence" value="ECO:0007669"/>
    <property type="project" value="UniProtKB-EC"/>
</dbReference>
<evidence type="ECO:0000256" key="6">
    <source>
        <dbReference type="ARBA" id="ARBA00023125"/>
    </source>
</evidence>
<dbReference type="EC" id="2.1.1.72" evidence="1"/>
<dbReference type="Gene3D" id="3.40.50.150">
    <property type="entry name" value="Vaccinia Virus protein VP39"/>
    <property type="match status" value="1"/>
</dbReference>
<keyword evidence="2" id="KW-0489">Methyltransferase</keyword>
<dbReference type="InterPro" id="IPR002052">
    <property type="entry name" value="DNA_methylase_N6_adenine_CS"/>
</dbReference>
<gene>
    <name evidence="10" type="ORF">HMPREF3206_00330</name>
</gene>
<dbReference type="InterPro" id="IPR029063">
    <property type="entry name" value="SAM-dependent_MTases_sf"/>
</dbReference>
<comment type="catalytic activity">
    <reaction evidence="7">
        <text>a 2'-deoxyadenosine in DNA + S-adenosyl-L-methionine = an N(6)-methyl-2'-deoxyadenosine in DNA + S-adenosyl-L-homocysteine + H(+)</text>
        <dbReference type="Rhea" id="RHEA:15197"/>
        <dbReference type="Rhea" id="RHEA-COMP:12418"/>
        <dbReference type="Rhea" id="RHEA-COMP:12419"/>
        <dbReference type="ChEBI" id="CHEBI:15378"/>
        <dbReference type="ChEBI" id="CHEBI:57856"/>
        <dbReference type="ChEBI" id="CHEBI:59789"/>
        <dbReference type="ChEBI" id="CHEBI:90615"/>
        <dbReference type="ChEBI" id="CHEBI:90616"/>
        <dbReference type="EC" id="2.1.1.72"/>
    </reaction>
</comment>
<dbReference type="InterPro" id="IPR025931">
    <property type="entry name" value="TaqI_C"/>
</dbReference>
<dbReference type="REBASE" id="169871">
    <property type="entry name" value="Fsp8396ORF330P"/>
</dbReference>
<keyword evidence="5" id="KW-0680">Restriction system</keyword>
<dbReference type="PANTHER" id="PTHR33841:SF6">
    <property type="entry name" value="TYPE II METHYLTRANSFERASE M.HINDII"/>
    <property type="match status" value="1"/>
</dbReference>
<dbReference type="Pfam" id="PF07669">
    <property type="entry name" value="Eco57I"/>
    <property type="match status" value="1"/>
</dbReference>
<dbReference type="InterPro" id="IPR050953">
    <property type="entry name" value="N4_N6_ade-DNA_methylase"/>
</dbReference>
<comment type="caution">
    <text evidence="10">The sequence shown here is derived from an EMBL/GenBank/DDBJ whole genome shotgun (WGS) entry which is preliminary data.</text>
</comment>
<evidence type="ECO:0000313" key="11">
    <source>
        <dbReference type="Proteomes" id="UP000070617"/>
    </source>
</evidence>
<evidence type="ECO:0000256" key="1">
    <source>
        <dbReference type="ARBA" id="ARBA00011900"/>
    </source>
</evidence>
<dbReference type="InterPro" id="IPR011639">
    <property type="entry name" value="MethylTrfase_TaqI-like_dom"/>
</dbReference>
<dbReference type="EMBL" id="LRPX01000008">
    <property type="protein sequence ID" value="KXA16562.1"/>
    <property type="molecule type" value="Genomic_DNA"/>
</dbReference>
<reference evidence="11" key="1">
    <citation type="submission" date="2016-01" db="EMBL/GenBank/DDBJ databases">
        <authorList>
            <person name="Mitreva M."/>
            <person name="Pepin K.H."/>
            <person name="Mihindukulasuriya K.A."/>
            <person name="Fulton R."/>
            <person name="Fronick C."/>
            <person name="O'Laughlin M."/>
            <person name="Miner T."/>
            <person name="Herter B."/>
            <person name="Rosa B.A."/>
            <person name="Cordes M."/>
            <person name="Tomlinson C."/>
            <person name="Wollam A."/>
            <person name="Palsikar V.B."/>
            <person name="Mardis E.R."/>
            <person name="Wilson R.K."/>
        </authorList>
    </citation>
    <scope>NUCLEOTIDE SEQUENCE [LARGE SCALE GENOMIC DNA]</scope>
    <source>
        <strain evidence="11">CMW8396</strain>
    </source>
</reference>
<dbReference type="AlphaFoldDB" id="A0A133NJU2"/>
<accession>A0A133NJU2</accession>
<evidence type="ECO:0000259" key="8">
    <source>
        <dbReference type="Pfam" id="PF07669"/>
    </source>
</evidence>
<protein>
    <recommendedName>
        <fullName evidence="1">site-specific DNA-methyltransferase (adenine-specific)</fullName>
        <ecNumber evidence="1">2.1.1.72</ecNumber>
    </recommendedName>
</protein>
<dbReference type="SUPFAM" id="SSF116734">
    <property type="entry name" value="DNA methylase specificity domain"/>
    <property type="match status" value="1"/>
</dbReference>
<evidence type="ECO:0000256" key="3">
    <source>
        <dbReference type="ARBA" id="ARBA00022679"/>
    </source>
</evidence>
<keyword evidence="4" id="KW-0949">S-adenosyl-L-methionine</keyword>
<dbReference type="GO" id="GO:0032259">
    <property type="term" value="P:methylation"/>
    <property type="evidence" value="ECO:0007669"/>
    <property type="project" value="UniProtKB-KW"/>
</dbReference>
<proteinExistence type="predicted"/>
<dbReference type="GO" id="GO:0003677">
    <property type="term" value="F:DNA binding"/>
    <property type="evidence" value="ECO:0007669"/>
    <property type="project" value="UniProtKB-KW"/>
</dbReference>
<evidence type="ECO:0000259" key="9">
    <source>
        <dbReference type="Pfam" id="PF12950"/>
    </source>
</evidence>
<evidence type="ECO:0000256" key="5">
    <source>
        <dbReference type="ARBA" id="ARBA00022747"/>
    </source>
</evidence>
<feature type="domain" description="TaqI-like C-terminal specificity" evidence="9">
    <location>
        <begin position="297"/>
        <end position="444"/>
    </location>
</feature>
<dbReference type="GO" id="GO:0009307">
    <property type="term" value="P:DNA restriction-modification system"/>
    <property type="evidence" value="ECO:0007669"/>
    <property type="project" value="UniProtKB-KW"/>
</dbReference>